<name>A0A8H3W4K8_9PEZI</name>
<sequence>MANRGVSWDTLVHSIQDLKDHGSRRLPKMYRDYCNEGAMDLLTVKENEEAYDYYKIQPRVLVNVDNVDISGEIFGFKTALPLGFSPAAMHGLAHPDGEIATSRAAAKMGICMGLSSYATASLEDVISQGAGNPYVMQLCILKDRSITLQILQRAEAAGYKAIFLSADTPCLGRRLNEYRNNFSLPDGMSWPNLLSDGKSELRASSDQIGKSDEVPAEPSKHDYDPSVDWDSLIPWLRQHTKLQIWVKGIYGPDDVRAAIKHGLDGVVISNHGGRQLDGFPASIDILRQCAPVARGKIPITVDGGIRRGTDVFKALALGASHCFVGRIPIWGLALILQYDGQEGVELALKILMYEFKVAMLLAGCKSVKDITQDHLVYKKADGILARL</sequence>
<dbReference type="InterPro" id="IPR013785">
    <property type="entry name" value="Aldolase_TIM"/>
</dbReference>
<keyword evidence="8" id="KW-0285">Flavoprotein</keyword>
<feature type="binding site" evidence="8">
    <location>
        <position position="137"/>
    </location>
    <ligand>
        <name>FMN</name>
        <dbReference type="ChEBI" id="CHEBI:58210"/>
    </ligand>
</feature>
<comment type="cofactor">
    <cofactor evidence="1">
        <name>FMN</name>
        <dbReference type="ChEBI" id="CHEBI:58210"/>
    </cofactor>
</comment>
<dbReference type="PROSITE" id="PS00557">
    <property type="entry name" value="FMN_HYDROXY_ACID_DH_1"/>
    <property type="match status" value="1"/>
</dbReference>
<dbReference type="GO" id="GO:0005737">
    <property type="term" value="C:cytoplasm"/>
    <property type="evidence" value="ECO:0007669"/>
    <property type="project" value="UniProtKB-ARBA"/>
</dbReference>
<dbReference type="CDD" id="cd02809">
    <property type="entry name" value="alpha_hydroxyacid_oxid_FMN"/>
    <property type="match status" value="1"/>
</dbReference>
<dbReference type="InterPro" id="IPR037396">
    <property type="entry name" value="FMN_HAD"/>
</dbReference>
<feature type="binding site" evidence="8">
    <location>
        <position position="33"/>
    </location>
    <ligand>
        <name>glyoxylate</name>
        <dbReference type="ChEBI" id="CHEBI:36655"/>
    </ligand>
</feature>
<evidence type="ECO:0000256" key="2">
    <source>
        <dbReference type="ARBA" id="ARBA00004685"/>
    </source>
</evidence>
<feature type="binding site" evidence="8">
    <location>
        <begin position="302"/>
        <end position="306"/>
    </location>
    <ligand>
        <name>FMN</name>
        <dbReference type="ChEBI" id="CHEBI:58210"/>
    </ligand>
</feature>
<dbReference type="InterPro" id="IPR012133">
    <property type="entry name" value="Alpha-hydoxy_acid_DH_FMN"/>
</dbReference>
<evidence type="ECO:0000256" key="6">
    <source>
        <dbReference type="ARBA" id="ARBA00083297"/>
    </source>
</evidence>
<evidence type="ECO:0000256" key="8">
    <source>
        <dbReference type="PIRSR" id="PIRSR000138-2"/>
    </source>
</evidence>
<proteinExistence type="inferred from homology"/>
<organism evidence="11 12">
    <name type="scientific">Colletotrichum asianum</name>
    <dbReference type="NCBI Taxonomy" id="702518"/>
    <lineage>
        <taxon>Eukaryota</taxon>
        <taxon>Fungi</taxon>
        <taxon>Dikarya</taxon>
        <taxon>Ascomycota</taxon>
        <taxon>Pezizomycotina</taxon>
        <taxon>Sordariomycetes</taxon>
        <taxon>Hypocreomycetidae</taxon>
        <taxon>Glomerellales</taxon>
        <taxon>Glomerellaceae</taxon>
        <taxon>Colletotrichum</taxon>
        <taxon>Colletotrichum gloeosporioides species complex</taxon>
    </lineage>
</organism>
<evidence type="ECO:0000313" key="11">
    <source>
        <dbReference type="EMBL" id="KAF0321133.1"/>
    </source>
</evidence>
<dbReference type="Proteomes" id="UP000434172">
    <property type="component" value="Unassembled WGS sequence"/>
</dbReference>
<dbReference type="OrthoDB" id="1925334at2759"/>
<feature type="region of interest" description="Disordered" evidence="9">
    <location>
        <begin position="201"/>
        <end position="222"/>
    </location>
</feature>
<keyword evidence="12" id="KW-1185">Reference proteome</keyword>
<dbReference type="PANTHER" id="PTHR10578:SF149">
    <property type="entry name" value="2-HYDROXYACID OXIDASE 2"/>
    <property type="match status" value="1"/>
</dbReference>
<evidence type="ECO:0000259" key="10">
    <source>
        <dbReference type="PROSITE" id="PS51349"/>
    </source>
</evidence>
<evidence type="ECO:0000256" key="1">
    <source>
        <dbReference type="ARBA" id="ARBA00001917"/>
    </source>
</evidence>
<feature type="binding site" evidence="8">
    <location>
        <position position="269"/>
    </location>
    <ligand>
        <name>FMN</name>
        <dbReference type="ChEBI" id="CHEBI:58210"/>
    </ligand>
</feature>
<feature type="domain" description="FMN hydroxy acid dehydrogenase" evidence="10">
    <location>
        <begin position="7"/>
        <end position="380"/>
    </location>
</feature>
<dbReference type="Pfam" id="PF01070">
    <property type="entry name" value="FMN_dh"/>
    <property type="match status" value="1"/>
</dbReference>
<dbReference type="GO" id="GO:0010181">
    <property type="term" value="F:FMN binding"/>
    <property type="evidence" value="ECO:0007669"/>
    <property type="project" value="InterPro"/>
</dbReference>
<evidence type="ECO:0000256" key="3">
    <source>
        <dbReference type="ARBA" id="ARBA00023002"/>
    </source>
</evidence>
<reference evidence="11 12" key="1">
    <citation type="submission" date="2019-12" db="EMBL/GenBank/DDBJ databases">
        <title>A genome sequence resource for the geographically widespread anthracnose pathogen Colletotrichum asianum.</title>
        <authorList>
            <person name="Meng Y."/>
        </authorList>
    </citation>
    <scope>NUCLEOTIDE SEQUENCE [LARGE SCALE GENOMIC DNA]</scope>
    <source>
        <strain evidence="11 12">ICMP 18580</strain>
    </source>
</reference>
<feature type="active site" description="Proton acceptor" evidence="7">
    <location>
        <position position="271"/>
    </location>
</feature>
<dbReference type="SUPFAM" id="SSF51395">
    <property type="entry name" value="FMN-linked oxidoreductases"/>
    <property type="match status" value="1"/>
</dbReference>
<gene>
    <name evidence="11" type="ORF">GQ607_011538</name>
</gene>
<feature type="binding site" evidence="8">
    <location>
        <position position="274"/>
    </location>
    <ligand>
        <name>glyoxylate</name>
        <dbReference type="ChEBI" id="CHEBI:36655"/>
    </ligand>
</feature>
<feature type="binding site" evidence="8">
    <location>
        <position position="271"/>
    </location>
    <ligand>
        <name>glyoxylate</name>
        <dbReference type="ChEBI" id="CHEBI:36655"/>
    </ligand>
</feature>
<comment type="caution">
    <text evidence="11">The sequence shown here is derived from an EMBL/GenBank/DDBJ whole genome shotgun (WGS) entry which is preliminary data.</text>
</comment>
<feature type="binding site" evidence="8">
    <location>
        <position position="115"/>
    </location>
    <ligand>
        <name>FMN</name>
        <dbReference type="ChEBI" id="CHEBI:58210"/>
    </ligand>
</feature>
<dbReference type="PANTHER" id="PTHR10578">
    <property type="entry name" value="S -2-HYDROXY-ACID OXIDASE-RELATED"/>
    <property type="match status" value="1"/>
</dbReference>
<dbReference type="InterPro" id="IPR000262">
    <property type="entry name" value="FMN-dep_DH"/>
</dbReference>
<evidence type="ECO:0000256" key="7">
    <source>
        <dbReference type="PIRSR" id="PIRSR000138-1"/>
    </source>
</evidence>
<evidence type="ECO:0000313" key="12">
    <source>
        <dbReference type="Proteomes" id="UP000434172"/>
    </source>
</evidence>
<evidence type="ECO:0000256" key="9">
    <source>
        <dbReference type="SAM" id="MobiDB-lite"/>
    </source>
</evidence>
<feature type="binding site" evidence="8">
    <location>
        <begin position="86"/>
        <end position="88"/>
    </location>
    <ligand>
        <name>FMN</name>
        <dbReference type="ChEBI" id="CHEBI:58210"/>
    </ligand>
</feature>
<comment type="pathway">
    <text evidence="2">Mycotoxin biosynthesis.</text>
</comment>
<evidence type="ECO:0000256" key="5">
    <source>
        <dbReference type="ARBA" id="ARBA00073420"/>
    </source>
</evidence>
<dbReference type="GO" id="GO:0016491">
    <property type="term" value="F:oxidoreductase activity"/>
    <property type="evidence" value="ECO:0007669"/>
    <property type="project" value="UniProtKB-KW"/>
</dbReference>
<accession>A0A8H3W4K8</accession>
<keyword evidence="3" id="KW-0560">Oxidoreductase</keyword>
<feature type="binding site" evidence="8">
    <location>
        <begin position="325"/>
        <end position="326"/>
    </location>
    <ligand>
        <name>FMN</name>
        <dbReference type="ChEBI" id="CHEBI:58210"/>
    </ligand>
</feature>
<dbReference type="AlphaFoldDB" id="A0A8H3W4K8"/>
<dbReference type="PROSITE" id="PS51349">
    <property type="entry name" value="FMN_HYDROXY_ACID_DH_2"/>
    <property type="match status" value="1"/>
</dbReference>
<dbReference type="InterPro" id="IPR008259">
    <property type="entry name" value="FMN_hydac_DH_AS"/>
</dbReference>
<feature type="binding site" evidence="8">
    <location>
        <position position="174"/>
    </location>
    <ligand>
        <name>glyoxylate</name>
        <dbReference type="ChEBI" id="CHEBI:36655"/>
    </ligand>
</feature>
<protein>
    <recommendedName>
        <fullName evidence="5">Oxidase FUB9</fullName>
    </recommendedName>
    <alternativeName>
        <fullName evidence="6">Fusaric acid biosynthesis protein 9</fullName>
    </alternativeName>
</protein>
<keyword evidence="8" id="KW-0288">FMN</keyword>
<dbReference type="PIRSF" id="PIRSF000138">
    <property type="entry name" value="Al-hdrx_acd_dh"/>
    <property type="match status" value="1"/>
</dbReference>
<dbReference type="FunFam" id="3.20.20.70:FF:000056">
    <property type="entry name" value="hydroxyacid oxidase 2"/>
    <property type="match status" value="1"/>
</dbReference>
<feature type="binding site" evidence="8">
    <location>
        <position position="247"/>
    </location>
    <ligand>
        <name>FMN</name>
        <dbReference type="ChEBI" id="CHEBI:58210"/>
    </ligand>
</feature>
<evidence type="ECO:0000256" key="4">
    <source>
        <dbReference type="ARBA" id="ARBA00024042"/>
    </source>
</evidence>
<comment type="similarity">
    <text evidence="4">Belongs to the FMN-dependent alpha-hydroxy acid dehydrogenase family.</text>
</comment>
<dbReference type="EMBL" id="WOWK01000074">
    <property type="protein sequence ID" value="KAF0321133.1"/>
    <property type="molecule type" value="Genomic_DNA"/>
</dbReference>
<dbReference type="Gene3D" id="3.20.20.70">
    <property type="entry name" value="Aldolase class I"/>
    <property type="match status" value="1"/>
</dbReference>